<dbReference type="Proteomes" id="UP001156215">
    <property type="component" value="Chromosome"/>
</dbReference>
<dbReference type="RefSeq" id="WP_269308922.1">
    <property type="nucleotide sequence ID" value="NZ_CP098242.1"/>
</dbReference>
<dbReference type="InterPro" id="IPR036700">
    <property type="entry name" value="BOBF_sf"/>
</dbReference>
<reference evidence="2" key="1">
    <citation type="journal article" date="2022" name="Front. Microbiol.">
        <title>New perspectives on an old grouping: The genomic and phenotypic variability of Oxalobacter formigenes and the implications for calcium oxalate stone prevention.</title>
        <authorList>
            <person name="Chmiel J.A."/>
            <person name="Carr C."/>
            <person name="Stuivenberg G.A."/>
            <person name="Venema R."/>
            <person name="Chanyi R.M."/>
            <person name="Al K.F."/>
            <person name="Giguere D."/>
            <person name="Say H."/>
            <person name="Akouris P.P."/>
            <person name="Dominguez Romero S.A."/>
            <person name="Kwong A."/>
            <person name="Tai V."/>
            <person name="Koval S.F."/>
            <person name="Razvi H."/>
            <person name="Bjazevic J."/>
            <person name="Burton J.P."/>
        </authorList>
    </citation>
    <scope>NUCLEOTIDE SEQUENCE</scope>
    <source>
        <strain evidence="2">WoOx3</strain>
    </source>
</reference>
<evidence type="ECO:0000313" key="3">
    <source>
        <dbReference type="Proteomes" id="UP001156215"/>
    </source>
</evidence>
<sequence length="127" mass="13895">MLAVSAQSSIPAWGRQPACRGFRTTCRIAAMPAMTATEKTVKGLLETPAYGQHVRLTGKLVGCPGTRRYLFADDTGEIATRIRRPVSGNMALLKNQKIVIKGELKRMVSGEHVLRVQTLRLPYFPGG</sequence>
<gene>
    <name evidence="2" type="ORF">NB640_11960</name>
</gene>
<dbReference type="EMBL" id="CP098242">
    <property type="protein sequence ID" value="WAW09918.1"/>
    <property type="molecule type" value="Genomic_DNA"/>
</dbReference>
<dbReference type="Gene3D" id="2.40.50.200">
    <property type="entry name" value="Bacterial OB-fold"/>
    <property type="match status" value="1"/>
</dbReference>
<name>A0A9E9LZ53_9BURK</name>
<evidence type="ECO:0000256" key="1">
    <source>
        <dbReference type="ARBA" id="ARBA00022729"/>
    </source>
</evidence>
<dbReference type="SUPFAM" id="SSF101756">
    <property type="entry name" value="Hypothetical protein YgiW"/>
    <property type="match status" value="1"/>
</dbReference>
<organism evidence="2 3">
    <name type="scientific">Oxalobacter vibrioformis</name>
    <dbReference type="NCBI Taxonomy" id="933080"/>
    <lineage>
        <taxon>Bacteria</taxon>
        <taxon>Pseudomonadati</taxon>
        <taxon>Pseudomonadota</taxon>
        <taxon>Betaproteobacteria</taxon>
        <taxon>Burkholderiales</taxon>
        <taxon>Oxalobacteraceae</taxon>
        <taxon>Oxalobacter</taxon>
    </lineage>
</organism>
<evidence type="ECO:0000313" key="2">
    <source>
        <dbReference type="EMBL" id="WAW09918.1"/>
    </source>
</evidence>
<keyword evidence="1" id="KW-0732">Signal</keyword>
<keyword evidence="3" id="KW-1185">Reference proteome</keyword>
<dbReference type="InterPro" id="IPR005220">
    <property type="entry name" value="CarO-like"/>
</dbReference>
<dbReference type="NCBIfam" id="NF033674">
    <property type="entry name" value="stress_OB_fold"/>
    <property type="match status" value="1"/>
</dbReference>
<protein>
    <submittedName>
        <fullName evidence="2">NirD/YgiW/YdeI family stress tolerance protein</fullName>
    </submittedName>
</protein>
<dbReference type="KEGG" id="ovb:NB640_11960"/>
<dbReference type="Pfam" id="PF04076">
    <property type="entry name" value="BOF"/>
    <property type="match status" value="1"/>
</dbReference>
<dbReference type="AlphaFoldDB" id="A0A9E9LZ53"/>
<proteinExistence type="predicted"/>
<accession>A0A9E9LZ53</accession>